<keyword evidence="2" id="KW-1185">Reference proteome</keyword>
<sequence length="168" mass="18544">MNEAARKEGKDRRPHGPTIAVRTQGVSIPECLLGRHECRCAERTTCHRDITVGCTIACDPEVEHADLAFRGEEEIVRLDVPVHDPFVVRTREHVEHVEHQNGNFDEGHSFVGTLPAGAKCLSLEQRHDQKRAFVLIEIIVQDGDRARVPYAIGDVGLAPEKAASIGVS</sequence>
<gene>
    <name evidence="1" type="ORF">LZC94_28565</name>
</gene>
<name>A0ABZ2LN96_9BACT</name>
<reference evidence="1 2" key="1">
    <citation type="submission" date="2021-12" db="EMBL/GenBank/DDBJ databases">
        <title>Discovery of the Pendulisporaceae a myxobacterial family with distinct sporulation behavior and unique specialized metabolism.</title>
        <authorList>
            <person name="Garcia R."/>
            <person name="Popoff A."/>
            <person name="Bader C.D."/>
            <person name="Loehr J."/>
            <person name="Walesch S."/>
            <person name="Walt C."/>
            <person name="Boldt J."/>
            <person name="Bunk B."/>
            <person name="Haeckl F.J.F.P.J."/>
            <person name="Gunesch A.P."/>
            <person name="Birkelbach J."/>
            <person name="Nuebel U."/>
            <person name="Pietschmann T."/>
            <person name="Bach T."/>
            <person name="Mueller R."/>
        </authorList>
    </citation>
    <scope>NUCLEOTIDE SEQUENCE [LARGE SCALE GENOMIC DNA]</scope>
    <source>
        <strain evidence="1 2">MSr11954</strain>
    </source>
</reference>
<accession>A0ABZ2LN96</accession>
<organism evidence="1 2">
    <name type="scientific">Pendulispora albinea</name>
    <dbReference type="NCBI Taxonomy" id="2741071"/>
    <lineage>
        <taxon>Bacteria</taxon>
        <taxon>Pseudomonadati</taxon>
        <taxon>Myxococcota</taxon>
        <taxon>Myxococcia</taxon>
        <taxon>Myxococcales</taxon>
        <taxon>Sorangiineae</taxon>
        <taxon>Pendulisporaceae</taxon>
        <taxon>Pendulispora</taxon>
    </lineage>
</organism>
<dbReference type="Proteomes" id="UP001370348">
    <property type="component" value="Chromosome"/>
</dbReference>
<protein>
    <submittedName>
        <fullName evidence="1">Uncharacterized protein</fullName>
    </submittedName>
</protein>
<dbReference type="EMBL" id="CP089984">
    <property type="protein sequence ID" value="WXB11800.1"/>
    <property type="molecule type" value="Genomic_DNA"/>
</dbReference>
<evidence type="ECO:0000313" key="2">
    <source>
        <dbReference type="Proteomes" id="UP001370348"/>
    </source>
</evidence>
<evidence type="ECO:0000313" key="1">
    <source>
        <dbReference type="EMBL" id="WXB11800.1"/>
    </source>
</evidence>
<proteinExistence type="predicted"/>